<accession>A0ABX2XD65</accession>
<gene>
    <name evidence="2" type="ORF">FLP_23860</name>
</gene>
<keyword evidence="3" id="KW-1185">Reference proteome</keyword>
<feature type="chain" id="PRO_5045658023" description="Cell wall anchor protein" evidence="1">
    <location>
        <begin position="20"/>
        <end position="343"/>
    </location>
</feature>
<organism evidence="2 3">
    <name type="scientific">Flavobacterium piscis</name>
    <dbReference type="NCBI Taxonomy" id="1114874"/>
    <lineage>
        <taxon>Bacteria</taxon>
        <taxon>Pseudomonadati</taxon>
        <taxon>Bacteroidota</taxon>
        <taxon>Flavobacteriia</taxon>
        <taxon>Flavobacteriales</taxon>
        <taxon>Flavobacteriaceae</taxon>
        <taxon>Flavobacterium</taxon>
    </lineage>
</organism>
<evidence type="ECO:0000256" key="1">
    <source>
        <dbReference type="SAM" id="SignalP"/>
    </source>
</evidence>
<reference evidence="3" key="1">
    <citation type="submission" date="2016-03" db="EMBL/GenBank/DDBJ databases">
        <title>Draft genome sequence of Paenibacillus glacialis DSM 22343.</title>
        <authorList>
            <person name="Shin S.-K."/>
            <person name="Yi H."/>
        </authorList>
    </citation>
    <scope>NUCLEOTIDE SEQUENCE [LARGE SCALE GENOMIC DNA]</scope>
    <source>
        <strain evidence="3">CCUG 60099</strain>
    </source>
</reference>
<evidence type="ECO:0000313" key="2">
    <source>
        <dbReference type="EMBL" id="OCB69713.1"/>
    </source>
</evidence>
<feature type="signal peptide" evidence="1">
    <location>
        <begin position="1"/>
        <end position="19"/>
    </location>
</feature>
<sequence>MKKIAFTVALTLSIFSLTAQNLNPTSHIWLAGTADDFKGGYTFSYATAGTPWNGSLISYGGFANNYDTQISSDYFRNCISFRTRNGDNNTWNAWTELATKGANDFIGNQTINGYLGVGTTSPLDKLYVYGNHNDSRIVLHSEIGGNEPNQADLVLWASEPWLTYTGVGIGNNVYNFKDGKGGMQLLNPARGGSYIRLLDNSILFNVVSSSGSDKQAVSINNEGNIGIGKINPTNKLDVNGIIHSKEVKVDMDGWSDFVFKKEYNLPTLEEVEKHIAEKGYLENIPSEEEVLKNGLNLGEMNAKLLQKIEEMTLYMIEMKKENEKQNQKIMILENKLSSTTKVK</sequence>
<dbReference type="EMBL" id="LVEN01000046">
    <property type="protein sequence ID" value="OCB69713.1"/>
    <property type="molecule type" value="Genomic_DNA"/>
</dbReference>
<keyword evidence="1" id="KW-0732">Signal</keyword>
<name>A0ABX2XD65_9FLAO</name>
<evidence type="ECO:0000313" key="3">
    <source>
        <dbReference type="Proteomes" id="UP000093343"/>
    </source>
</evidence>
<dbReference type="Proteomes" id="UP000093343">
    <property type="component" value="Unassembled WGS sequence"/>
</dbReference>
<proteinExistence type="predicted"/>
<comment type="caution">
    <text evidence="2">The sequence shown here is derived from an EMBL/GenBank/DDBJ whole genome shotgun (WGS) entry which is preliminary data.</text>
</comment>
<dbReference type="RefSeq" id="WP_065451976.1">
    <property type="nucleotide sequence ID" value="NZ_LVEN01000046.1"/>
</dbReference>
<protein>
    <recommendedName>
        <fullName evidence="4">Cell wall anchor protein</fullName>
    </recommendedName>
</protein>
<evidence type="ECO:0008006" key="4">
    <source>
        <dbReference type="Google" id="ProtNLM"/>
    </source>
</evidence>